<proteinExistence type="predicted"/>
<comment type="caution">
    <text evidence="3">The sequence shown here is derived from an EMBL/GenBank/DDBJ whole genome shotgun (WGS) entry which is preliminary data.</text>
</comment>
<feature type="signal peptide" evidence="2">
    <location>
        <begin position="1"/>
        <end position="22"/>
    </location>
</feature>
<evidence type="ECO:0000313" key="3">
    <source>
        <dbReference type="EMBL" id="KAJ1725919.1"/>
    </source>
</evidence>
<evidence type="ECO:0008006" key="5">
    <source>
        <dbReference type="Google" id="ProtNLM"/>
    </source>
</evidence>
<dbReference type="EMBL" id="JANBOI010001902">
    <property type="protein sequence ID" value="KAJ1725919.1"/>
    <property type="molecule type" value="Genomic_DNA"/>
</dbReference>
<dbReference type="PANTHER" id="PTHR36182:SF1">
    <property type="entry name" value="PROTEIN, PUTATIVE (AFU_ORTHOLOGUE AFUA_6G10930)-RELATED"/>
    <property type="match status" value="1"/>
</dbReference>
<reference evidence="3" key="1">
    <citation type="submission" date="2022-07" db="EMBL/GenBank/DDBJ databases">
        <title>Phylogenomic reconstructions and comparative analyses of Kickxellomycotina fungi.</title>
        <authorList>
            <person name="Reynolds N.K."/>
            <person name="Stajich J.E."/>
            <person name="Barry K."/>
            <person name="Grigoriev I.V."/>
            <person name="Crous P."/>
            <person name="Smith M.E."/>
        </authorList>
    </citation>
    <scope>NUCLEOTIDE SEQUENCE</scope>
    <source>
        <strain evidence="3">BCRC 34381</strain>
    </source>
</reference>
<organism evidence="3 4">
    <name type="scientific">Coemansia biformis</name>
    <dbReference type="NCBI Taxonomy" id="1286918"/>
    <lineage>
        <taxon>Eukaryota</taxon>
        <taxon>Fungi</taxon>
        <taxon>Fungi incertae sedis</taxon>
        <taxon>Zoopagomycota</taxon>
        <taxon>Kickxellomycotina</taxon>
        <taxon>Kickxellomycetes</taxon>
        <taxon>Kickxellales</taxon>
        <taxon>Kickxellaceae</taxon>
        <taxon>Coemansia</taxon>
    </lineage>
</organism>
<dbReference type="Gene3D" id="2.70.50.70">
    <property type="match status" value="1"/>
</dbReference>
<protein>
    <recommendedName>
        <fullName evidence="5">Chitin-binding type-4 domain-containing protein</fullName>
    </recommendedName>
</protein>
<gene>
    <name evidence="3" type="ORF">LPJ61_005548</name>
</gene>
<feature type="compositionally biased region" description="Low complexity" evidence="1">
    <location>
        <begin position="232"/>
        <end position="307"/>
    </location>
</feature>
<evidence type="ECO:0000256" key="1">
    <source>
        <dbReference type="SAM" id="MobiDB-lite"/>
    </source>
</evidence>
<dbReference type="Proteomes" id="UP001143981">
    <property type="component" value="Unassembled WGS sequence"/>
</dbReference>
<feature type="chain" id="PRO_5040897897" description="Chitin-binding type-4 domain-containing protein" evidence="2">
    <location>
        <begin position="23"/>
        <end position="379"/>
    </location>
</feature>
<accession>A0A9W8CUC1</accession>
<feature type="region of interest" description="Disordered" evidence="1">
    <location>
        <begin position="228"/>
        <end position="307"/>
    </location>
</feature>
<name>A0A9W8CUC1_9FUNG</name>
<sequence length="379" mass="38301">MMLISVGSVIALSSALASMASAHMALNSPCPRYSPNCATKPPLPNGVASYDVDIKNPISSVQNGASMPLCKYSQAWPQPVASWTAGQPVTVTFQPGGAAHGGGHCQFSMSYDGGKTFAVIHEELEHCFFTGASSVNDPAVLQYTFNLPQTLPASKSAVFAWSWVNAIGNREFYMNCADVAISGSSSSYTGKKMTIANYPGYPTIPEFGGNSKTGLEYYTNQPSVTVTGNGGSAPAPGGNYTASPAPSASAAPSSVAPAPSSASHAVSSAPAIPSATPSAVHSGAPSAAVPSATAPRGDYATSPAAPPARRSAYASATSVAGVNRGVIVSDTSSACTSGLMQCSGSGYQICVGGVWSTEYACGVGTSCKGADGHIYCDFP</sequence>
<keyword evidence="2" id="KW-0732">Signal</keyword>
<dbReference type="PANTHER" id="PTHR36182">
    <property type="entry name" value="PROTEIN, PUTATIVE (AFU_ORTHOLOGUE AFUA_6G10930)-RELATED"/>
    <property type="match status" value="1"/>
</dbReference>
<keyword evidence="4" id="KW-1185">Reference proteome</keyword>
<dbReference type="OrthoDB" id="2342176at2759"/>
<dbReference type="AlphaFoldDB" id="A0A9W8CUC1"/>
<evidence type="ECO:0000313" key="4">
    <source>
        <dbReference type="Proteomes" id="UP001143981"/>
    </source>
</evidence>
<evidence type="ECO:0000256" key="2">
    <source>
        <dbReference type="SAM" id="SignalP"/>
    </source>
</evidence>